<evidence type="ECO:0000313" key="1">
    <source>
        <dbReference type="EMBL" id="KKT78014.1"/>
    </source>
</evidence>
<dbReference type="SUPFAM" id="SSF54518">
    <property type="entry name" value="Tubby C-terminal domain-like"/>
    <property type="match status" value="1"/>
</dbReference>
<dbReference type="Proteomes" id="UP000034889">
    <property type="component" value="Unassembled WGS sequence"/>
</dbReference>
<reference evidence="1 2" key="1">
    <citation type="journal article" date="2015" name="Nature">
        <title>rRNA introns, odd ribosomes, and small enigmatic genomes across a large radiation of phyla.</title>
        <authorList>
            <person name="Brown C.T."/>
            <person name="Hug L.A."/>
            <person name="Thomas B.C."/>
            <person name="Sharon I."/>
            <person name="Castelle C.J."/>
            <person name="Singh A."/>
            <person name="Wilkins M.J."/>
            <person name="Williams K.H."/>
            <person name="Banfield J.F."/>
        </authorList>
    </citation>
    <scope>NUCLEOTIDE SEQUENCE [LARGE SCALE GENOMIC DNA]</scope>
</reference>
<dbReference type="AlphaFoldDB" id="A0A0G1N1D4"/>
<accession>A0A0G1N1D4</accession>
<dbReference type="Pfam" id="PF04525">
    <property type="entry name" value="LOR"/>
    <property type="match status" value="1"/>
</dbReference>
<gene>
    <name evidence="1" type="ORF">UW74_C0029G0006</name>
</gene>
<sequence>MKKLFELHQKITLWANEYQVLKEDQLAAYVKQKVFALREQFTLYSDRTQSVVLAFSKARNIQDISPKFDILDSDGKHLATVKKEFKKSLVSSTWNIYSDAEFKRLAFRISESNTSVAIARRFWNFTPFLNEAPFPIKFHFTIYAKEKTVGEYRKLTLFRDHYALYLDESHSKSLDERVWMIFAVLLDAMQSR</sequence>
<protein>
    <submittedName>
        <fullName evidence="1">Uncharacterized protein</fullName>
    </submittedName>
</protein>
<proteinExistence type="predicted"/>
<dbReference type="InterPro" id="IPR025659">
    <property type="entry name" value="Tubby-like_C"/>
</dbReference>
<organism evidence="1 2">
    <name type="scientific">Candidatus Giovannonibacteria bacterium GW2011_GWC2_44_8</name>
    <dbReference type="NCBI Taxonomy" id="1618657"/>
    <lineage>
        <taxon>Bacteria</taxon>
        <taxon>Candidatus Giovannoniibacteriota</taxon>
    </lineage>
</organism>
<dbReference type="EMBL" id="LCJM01000029">
    <property type="protein sequence ID" value="KKT78014.1"/>
    <property type="molecule type" value="Genomic_DNA"/>
</dbReference>
<comment type="caution">
    <text evidence="1">The sequence shown here is derived from an EMBL/GenBank/DDBJ whole genome shotgun (WGS) entry which is preliminary data.</text>
</comment>
<evidence type="ECO:0000313" key="2">
    <source>
        <dbReference type="Proteomes" id="UP000034889"/>
    </source>
</evidence>
<name>A0A0G1N1D4_9BACT</name>
<dbReference type="InterPro" id="IPR007612">
    <property type="entry name" value="LOR"/>
</dbReference>